<sequence>MIRQDGLPIKSYPRRLLSRQDGKDLRLYYTFGRSENSFSEFDPFNNRNFKIYNTISSNHRNSNNDNNNNNNNSDIIISLGSSRNLDNNNLNLNLNSLNDFKMYFDSISRNLSSSVKQIKDLRILNSDVKRPMRKKFCRDDKNRINYLKSFKSESFLNFRKQSFKTCCYCRCSCHYSVISKLLKNSNQTNRCLEENSNLLIQFKDLNWSFESKIPDSILINIFQRLPDRFGFLANFRSRESLYGLLPPLENDLRSKLEISSWNESEGWFWYTPQVNLRLINQRWNRLATEVFFQHLSICSFSRLVSFGLLFQDNRRLSLRVRTLSLNLPPLEHQKAKNDNEIRLMISKLLKPLRNLKSFSLRGLAPGLLFPNPLIVKNLFLPTSILRLGIEFSDDSSRLIGSMSLNDSQQNLGNSNGLIKTKTKVLLHSAELNLLLVSLPRLKTLNISNFRSDQRRPLEKYNNTPDLDHKDRVTTKPVEEVYSPIISELGLLNCSLSVEDSRFFYDLSRNRLRALRIEDDRMLDLGWIESINRLLKSFLVKVDDYNIKIKRSLNHGKTFQNVNVTRSKDEVNVKIEHFIDLESLTFRVLNFNLINRNYFESSKRFPRIDETGKFIKSNYNDEDDCNQESEEEEEEEDDDDDERDKDKNLLNRKIFEINDYNNFQQINSTDEKNLELKIIKRFFKFLKFYNKNLHLKSIQI</sequence>
<protein>
    <submittedName>
        <fullName evidence="2">Expressed protein</fullName>
    </submittedName>
</protein>
<name>A0AAV0B974_PHAPC</name>
<dbReference type="Proteomes" id="UP001153365">
    <property type="component" value="Unassembled WGS sequence"/>
</dbReference>
<dbReference type="AlphaFoldDB" id="A0AAV0B974"/>
<gene>
    <name evidence="2" type="ORF">PPACK8108_LOCUS15877</name>
</gene>
<organism evidence="2 3">
    <name type="scientific">Phakopsora pachyrhizi</name>
    <name type="common">Asian soybean rust disease fungus</name>
    <dbReference type="NCBI Taxonomy" id="170000"/>
    <lineage>
        <taxon>Eukaryota</taxon>
        <taxon>Fungi</taxon>
        <taxon>Dikarya</taxon>
        <taxon>Basidiomycota</taxon>
        <taxon>Pucciniomycotina</taxon>
        <taxon>Pucciniomycetes</taxon>
        <taxon>Pucciniales</taxon>
        <taxon>Phakopsoraceae</taxon>
        <taxon>Phakopsora</taxon>
    </lineage>
</organism>
<accession>A0AAV0B974</accession>
<keyword evidence="3" id="KW-1185">Reference proteome</keyword>
<feature type="region of interest" description="Disordered" evidence="1">
    <location>
        <begin position="617"/>
        <end position="644"/>
    </location>
</feature>
<proteinExistence type="predicted"/>
<reference evidence="2" key="1">
    <citation type="submission" date="2022-06" db="EMBL/GenBank/DDBJ databases">
        <authorList>
            <consortium name="SYNGENTA / RWTH Aachen University"/>
        </authorList>
    </citation>
    <scope>NUCLEOTIDE SEQUENCE</scope>
</reference>
<evidence type="ECO:0000313" key="2">
    <source>
        <dbReference type="EMBL" id="CAH7682775.1"/>
    </source>
</evidence>
<evidence type="ECO:0000313" key="3">
    <source>
        <dbReference type="Proteomes" id="UP001153365"/>
    </source>
</evidence>
<comment type="caution">
    <text evidence="2">The sequence shown here is derived from an EMBL/GenBank/DDBJ whole genome shotgun (WGS) entry which is preliminary data.</text>
</comment>
<feature type="compositionally biased region" description="Acidic residues" evidence="1">
    <location>
        <begin position="619"/>
        <end position="642"/>
    </location>
</feature>
<dbReference type="EMBL" id="CALTRL010004282">
    <property type="protein sequence ID" value="CAH7682775.1"/>
    <property type="molecule type" value="Genomic_DNA"/>
</dbReference>
<evidence type="ECO:0000256" key="1">
    <source>
        <dbReference type="SAM" id="MobiDB-lite"/>
    </source>
</evidence>